<name>A0A7I4Z298_HAECO</name>
<evidence type="ECO:0000313" key="1">
    <source>
        <dbReference type="Proteomes" id="UP000025227"/>
    </source>
</evidence>
<dbReference type="AlphaFoldDB" id="A0A7I4Z298"/>
<accession>A0A7I4Z298</accession>
<sequence>MLNDLLAAGDNDMKRTKCMRNEYSDRNPVYLQGEPLEDVDEYVYLGRLLNMKNDLKIELMRRKKAGWAAYNSIRNVIEHTRDDELRASLFNSTVLPALSYASETWSLTKNLEHQLRRIQISLEPG</sequence>
<dbReference type="PANTHER" id="PTHR47027:SF20">
    <property type="entry name" value="REVERSE TRANSCRIPTASE-LIKE PROTEIN WITH RNA-DIRECTED DNA POLYMERASE DOMAIN"/>
    <property type="match status" value="1"/>
</dbReference>
<dbReference type="OrthoDB" id="5843067at2759"/>
<dbReference type="PANTHER" id="PTHR47027">
    <property type="entry name" value="REVERSE TRANSCRIPTASE DOMAIN-CONTAINING PROTEIN"/>
    <property type="match status" value="1"/>
</dbReference>
<proteinExistence type="predicted"/>
<keyword evidence="1" id="KW-1185">Reference proteome</keyword>
<dbReference type="Proteomes" id="UP000025227">
    <property type="component" value="Unplaced"/>
</dbReference>
<organism evidence="1 2">
    <name type="scientific">Haemonchus contortus</name>
    <name type="common">Barber pole worm</name>
    <dbReference type="NCBI Taxonomy" id="6289"/>
    <lineage>
        <taxon>Eukaryota</taxon>
        <taxon>Metazoa</taxon>
        <taxon>Ecdysozoa</taxon>
        <taxon>Nematoda</taxon>
        <taxon>Chromadorea</taxon>
        <taxon>Rhabditida</taxon>
        <taxon>Rhabditina</taxon>
        <taxon>Rhabditomorpha</taxon>
        <taxon>Strongyloidea</taxon>
        <taxon>Trichostrongylidae</taxon>
        <taxon>Haemonchus</taxon>
    </lineage>
</organism>
<dbReference type="WBParaSite" id="HCON_00177440-00001">
    <property type="protein sequence ID" value="HCON_00177440-00001"/>
    <property type="gene ID" value="HCON_00177440"/>
</dbReference>
<evidence type="ECO:0000313" key="2">
    <source>
        <dbReference type="WBParaSite" id="HCON_00177440-00001"/>
    </source>
</evidence>
<protein>
    <submittedName>
        <fullName evidence="2">Reverse transcriptase domain-containing protein</fullName>
    </submittedName>
</protein>
<reference evidence="2" key="1">
    <citation type="submission" date="2020-12" db="UniProtKB">
        <authorList>
            <consortium name="WormBaseParasite"/>
        </authorList>
    </citation>
    <scope>IDENTIFICATION</scope>
    <source>
        <strain evidence="2">MHco3</strain>
    </source>
</reference>